<dbReference type="EMBL" id="CM007899">
    <property type="protein sequence ID" value="OTG10852.1"/>
    <property type="molecule type" value="Genomic_DNA"/>
</dbReference>
<dbReference type="Gramene" id="mRNA:HanXRQr2_Chr10g0447001">
    <property type="protein sequence ID" value="mRNA:HanXRQr2_Chr10g0447001"/>
    <property type="gene ID" value="HanXRQr2_Chr10g0447001"/>
</dbReference>
<evidence type="ECO:0000313" key="4">
    <source>
        <dbReference type="Proteomes" id="UP000215914"/>
    </source>
</evidence>
<reference evidence="3" key="2">
    <citation type="submission" date="2017-02" db="EMBL/GenBank/DDBJ databases">
        <title>Sunflower complete genome.</title>
        <authorList>
            <person name="Langlade N."/>
            <person name="Munos S."/>
        </authorList>
    </citation>
    <scope>NUCLEOTIDE SEQUENCE [LARGE SCALE GENOMIC DNA]</scope>
    <source>
        <tissue evidence="3">Leaves</tissue>
    </source>
</reference>
<dbReference type="AlphaFoldDB" id="A0A251TJS1"/>
<feature type="region of interest" description="Disordered" evidence="1">
    <location>
        <begin position="1"/>
        <end position="32"/>
    </location>
</feature>
<evidence type="ECO:0000256" key="1">
    <source>
        <dbReference type="SAM" id="MobiDB-lite"/>
    </source>
</evidence>
<evidence type="ECO:0000313" key="2">
    <source>
        <dbReference type="EMBL" id="KAF5786924.1"/>
    </source>
</evidence>
<dbReference type="EMBL" id="MNCJ02000325">
    <property type="protein sequence ID" value="KAF5786924.1"/>
    <property type="molecule type" value="Genomic_DNA"/>
</dbReference>
<dbReference type="InParanoid" id="A0A251TJS1"/>
<reference evidence="2 4" key="1">
    <citation type="journal article" date="2017" name="Nature">
        <title>The sunflower genome provides insights into oil metabolism, flowering and Asterid evolution.</title>
        <authorList>
            <person name="Badouin H."/>
            <person name="Gouzy J."/>
            <person name="Grassa C.J."/>
            <person name="Murat F."/>
            <person name="Staton S.E."/>
            <person name="Cottret L."/>
            <person name="Lelandais-Briere C."/>
            <person name="Owens G.L."/>
            <person name="Carrere S."/>
            <person name="Mayjonade B."/>
            <person name="Legrand L."/>
            <person name="Gill N."/>
            <person name="Kane N.C."/>
            <person name="Bowers J.E."/>
            <person name="Hubner S."/>
            <person name="Bellec A."/>
            <person name="Berard A."/>
            <person name="Berges H."/>
            <person name="Blanchet N."/>
            <person name="Boniface M.C."/>
            <person name="Brunel D."/>
            <person name="Catrice O."/>
            <person name="Chaidir N."/>
            <person name="Claudel C."/>
            <person name="Donnadieu C."/>
            <person name="Faraut T."/>
            <person name="Fievet G."/>
            <person name="Helmstetter N."/>
            <person name="King M."/>
            <person name="Knapp S.J."/>
            <person name="Lai Z."/>
            <person name="Le Paslier M.C."/>
            <person name="Lippi Y."/>
            <person name="Lorenzon L."/>
            <person name="Mandel J.R."/>
            <person name="Marage G."/>
            <person name="Marchand G."/>
            <person name="Marquand E."/>
            <person name="Bret-Mestries E."/>
            <person name="Morien E."/>
            <person name="Nambeesan S."/>
            <person name="Nguyen T."/>
            <person name="Pegot-Espagnet P."/>
            <person name="Pouilly N."/>
            <person name="Raftis F."/>
            <person name="Sallet E."/>
            <person name="Schiex T."/>
            <person name="Thomas J."/>
            <person name="Vandecasteele C."/>
            <person name="Vares D."/>
            <person name="Vear F."/>
            <person name="Vautrin S."/>
            <person name="Crespi M."/>
            <person name="Mangin B."/>
            <person name="Burke J.M."/>
            <person name="Salse J."/>
            <person name="Munos S."/>
            <person name="Vincourt P."/>
            <person name="Rieseberg L.H."/>
            <person name="Langlade N.B."/>
        </authorList>
    </citation>
    <scope>NUCLEOTIDE SEQUENCE [LARGE SCALE GENOMIC DNA]</scope>
    <source>
        <strain evidence="4">cv. SF193</strain>
        <tissue evidence="2">Leaves</tissue>
    </source>
</reference>
<reference evidence="2" key="3">
    <citation type="submission" date="2020-06" db="EMBL/GenBank/DDBJ databases">
        <title>Helianthus annuus Genome sequencing and assembly Release 2.</title>
        <authorList>
            <person name="Gouzy J."/>
            <person name="Langlade N."/>
            <person name="Munos S."/>
        </authorList>
    </citation>
    <scope>NUCLEOTIDE SEQUENCE</scope>
    <source>
        <tissue evidence="2">Leaves</tissue>
    </source>
</reference>
<organism evidence="3 4">
    <name type="scientific">Helianthus annuus</name>
    <name type="common">Common sunflower</name>
    <dbReference type="NCBI Taxonomy" id="4232"/>
    <lineage>
        <taxon>Eukaryota</taxon>
        <taxon>Viridiplantae</taxon>
        <taxon>Streptophyta</taxon>
        <taxon>Embryophyta</taxon>
        <taxon>Tracheophyta</taxon>
        <taxon>Spermatophyta</taxon>
        <taxon>Magnoliopsida</taxon>
        <taxon>eudicotyledons</taxon>
        <taxon>Gunneridae</taxon>
        <taxon>Pentapetalae</taxon>
        <taxon>asterids</taxon>
        <taxon>campanulids</taxon>
        <taxon>Asterales</taxon>
        <taxon>Asteraceae</taxon>
        <taxon>Asteroideae</taxon>
        <taxon>Heliantheae alliance</taxon>
        <taxon>Heliantheae</taxon>
        <taxon>Helianthus</taxon>
    </lineage>
</organism>
<protein>
    <submittedName>
        <fullName evidence="3">Uncharacterized protein</fullName>
    </submittedName>
</protein>
<evidence type="ECO:0000313" key="3">
    <source>
        <dbReference type="EMBL" id="OTG10852.1"/>
    </source>
</evidence>
<dbReference type="Proteomes" id="UP000215914">
    <property type="component" value="Chromosome 10"/>
</dbReference>
<keyword evidence="4" id="KW-1185">Reference proteome</keyword>
<sequence>MNEESLPSHANEHVGSCQDGWKHGRLTGQKEARKRMRIRTLKVSDFRNHFLFINEVWYVVYREPCKKLRVRVSTKVSSYELCLSLM</sequence>
<name>A0A251TJS1_HELAN</name>
<proteinExistence type="predicted"/>
<gene>
    <name evidence="3" type="ORF">HannXRQ_Chr10g0292321</name>
    <name evidence="2" type="ORF">HanXRQr2_Chr10g0447001</name>
</gene>
<accession>A0A251TJS1</accession>